<accession>A0A165H7R0</accession>
<evidence type="ECO:0000313" key="4">
    <source>
        <dbReference type="Proteomes" id="UP000077266"/>
    </source>
</evidence>
<gene>
    <name evidence="3" type="ORF">EXIGLDRAFT_837044</name>
</gene>
<dbReference type="OrthoDB" id="3207600at2759"/>
<dbReference type="STRING" id="1314781.A0A165H7R0"/>
<dbReference type="Proteomes" id="UP000077266">
    <property type="component" value="Unassembled WGS sequence"/>
</dbReference>
<evidence type="ECO:0000256" key="1">
    <source>
        <dbReference type="SAM" id="MobiDB-lite"/>
    </source>
</evidence>
<feature type="region of interest" description="Disordered" evidence="1">
    <location>
        <begin position="163"/>
        <end position="197"/>
    </location>
</feature>
<dbReference type="InterPro" id="IPR046496">
    <property type="entry name" value="DUF6589"/>
</dbReference>
<sequence>MAPTAAPNIDWAKLIARPSYQNRLSDDYKASVTLSLLDHLGLSPRVFLDWFLTTDDKEVKTRAGHFVSSSNGTFKALIDTVWTRFPHARPGITAAIEPVVTHVLESESKAAIECRALSIRPTDVKLDELVSKLGSGEDGIASLIQTLMPLSYKWLLHATSSENEHRRNLRTNKNKKRAGADQDDIDEGTAFPSEGDDWHKEFPGFSRDPRLAVTFCLSTLIFVRNRATNALPLLIGTQMTVHGASARVCDTFSRFGAVVSRRTIDDFRVRLSTNSIVRAVEAARLDPRWLAVLDNVDLHVHKSNQRVTNQSHMLHITNTALIMAHSSVPNAAVSVSTYMENRGKRAVAKPTDIRPTRDDDEYTIRSFESLITNFLIDHAPGAAQWSDRKELKALAEADRPSISPLAPEVTRTFPLGALNANEGSNKGVVLALELLRERLGMSHDEWAEHLHVMAGDYLTVRNIRSARHQRQDDHNAVERLETILPQAQLFHFQLNAVDMVLKEHLGDAVRDPGSLSKHKDVLMRTFDTSKTDYANARALIRHSLIARVLQCAAQLLGFSSWTQFKKWKPSSYAEIKALAANIVRTFATPRAAEEAKDAGDDILAHAILFIIDALRIADLDSAVSYADAGRILIILRYLSFVFRGAGRHNYARECAEVVLTWKYELTEDQQLMWAASWFVNRWGQPGRFIPTDLYLEHLNYYVKIVHLADGSGVNVENIIKKGSSCIEALRDISLAVSRFAGNSAGPRRHKESKFEHDLEVLYDLCRSKKQSQKEIDHSST</sequence>
<dbReference type="AlphaFoldDB" id="A0A165H7R0"/>
<dbReference type="EMBL" id="KV426025">
    <property type="protein sequence ID" value="KZV91571.1"/>
    <property type="molecule type" value="Genomic_DNA"/>
</dbReference>
<feature type="domain" description="DUF6589" evidence="2">
    <location>
        <begin position="344"/>
        <end position="748"/>
    </location>
</feature>
<dbReference type="Pfam" id="PF20231">
    <property type="entry name" value="DUF6589"/>
    <property type="match status" value="1"/>
</dbReference>
<evidence type="ECO:0000313" key="3">
    <source>
        <dbReference type="EMBL" id="KZV91571.1"/>
    </source>
</evidence>
<name>A0A165H7R0_EXIGL</name>
<proteinExistence type="predicted"/>
<organism evidence="3 4">
    <name type="scientific">Exidia glandulosa HHB12029</name>
    <dbReference type="NCBI Taxonomy" id="1314781"/>
    <lineage>
        <taxon>Eukaryota</taxon>
        <taxon>Fungi</taxon>
        <taxon>Dikarya</taxon>
        <taxon>Basidiomycota</taxon>
        <taxon>Agaricomycotina</taxon>
        <taxon>Agaricomycetes</taxon>
        <taxon>Auriculariales</taxon>
        <taxon>Exidiaceae</taxon>
        <taxon>Exidia</taxon>
    </lineage>
</organism>
<feature type="compositionally biased region" description="Basic residues" evidence="1">
    <location>
        <begin position="167"/>
        <end position="177"/>
    </location>
</feature>
<reference evidence="3 4" key="1">
    <citation type="journal article" date="2016" name="Mol. Biol. Evol.">
        <title>Comparative Genomics of Early-Diverging Mushroom-Forming Fungi Provides Insights into the Origins of Lignocellulose Decay Capabilities.</title>
        <authorList>
            <person name="Nagy L.G."/>
            <person name="Riley R."/>
            <person name="Tritt A."/>
            <person name="Adam C."/>
            <person name="Daum C."/>
            <person name="Floudas D."/>
            <person name="Sun H."/>
            <person name="Yadav J.S."/>
            <person name="Pangilinan J."/>
            <person name="Larsson K.H."/>
            <person name="Matsuura K."/>
            <person name="Barry K."/>
            <person name="Labutti K."/>
            <person name="Kuo R."/>
            <person name="Ohm R.A."/>
            <person name="Bhattacharya S.S."/>
            <person name="Shirouzu T."/>
            <person name="Yoshinaga Y."/>
            <person name="Martin F.M."/>
            <person name="Grigoriev I.V."/>
            <person name="Hibbett D.S."/>
        </authorList>
    </citation>
    <scope>NUCLEOTIDE SEQUENCE [LARGE SCALE GENOMIC DNA]</scope>
    <source>
        <strain evidence="3 4">HHB12029</strain>
    </source>
</reference>
<evidence type="ECO:0000259" key="2">
    <source>
        <dbReference type="Pfam" id="PF20231"/>
    </source>
</evidence>
<keyword evidence="4" id="KW-1185">Reference proteome</keyword>
<protein>
    <recommendedName>
        <fullName evidence="2">DUF6589 domain-containing protein</fullName>
    </recommendedName>
</protein>
<dbReference type="InParanoid" id="A0A165H7R0"/>